<dbReference type="AlphaFoldDB" id="A0A4Y9SE06"/>
<keyword evidence="3" id="KW-1185">Reference proteome</keyword>
<evidence type="ECO:0000313" key="3">
    <source>
        <dbReference type="Proteomes" id="UP000298438"/>
    </source>
</evidence>
<dbReference type="Pfam" id="PF11454">
    <property type="entry name" value="DUF3016"/>
    <property type="match status" value="1"/>
</dbReference>
<proteinExistence type="predicted"/>
<dbReference type="InterPro" id="IPR021557">
    <property type="entry name" value="DUF3016"/>
</dbReference>
<feature type="chain" id="PRO_5021350311" evidence="1">
    <location>
        <begin position="25"/>
        <end position="164"/>
    </location>
</feature>
<dbReference type="Proteomes" id="UP000298438">
    <property type="component" value="Unassembled WGS sequence"/>
</dbReference>
<dbReference type="RefSeq" id="WP_135207024.1">
    <property type="nucleotide sequence ID" value="NZ_SPVF01000128.1"/>
</dbReference>
<name>A0A4Y9SE06_9BURK</name>
<protein>
    <submittedName>
        <fullName evidence="2">DUF3016 domain-containing protein</fullName>
    </submittedName>
</protein>
<gene>
    <name evidence="2" type="ORF">E4L96_09740</name>
</gene>
<reference evidence="2 3" key="1">
    <citation type="submission" date="2019-03" db="EMBL/GenBank/DDBJ databases">
        <title>Draft Genome Sequence of Massilia arenosa sp. nov., a Novel Massilia Species Isolated from a Sandy-loam Maize Soil.</title>
        <authorList>
            <person name="Raths R."/>
            <person name="Peta V."/>
            <person name="Bucking H."/>
        </authorList>
    </citation>
    <scope>NUCLEOTIDE SEQUENCE [LARGE SCALE GENOMIC DNA]</scope>
    <source>
        <strain evidence="2 3">MC02</strain>
    </source>
</reference>
<comment type="caution">
    <text evidence="2">The sequence shown here is derived from an EMBL/GenBank/DDBJ whole genome shotgun (WGS) entry which is preliminary data.</text>
</comment>
<organism evidence="2 3">
    <name type="scientific">Zemynaea arenosa</name>
    <dbReference type="NCBI Taxonomy" id="2561931"/>
    <lineage>
        <taxon>Bacteria</taxon>
        <taxon>Pseudomonadati</taxon>
        <taxon>Pseudomonadota</taxon>
        <taxon>Betaproteobacteria</taxon>
        <taxon>Burkholderiales</taxon>
        <taxon>Oxalobacteraceae</taxon>
        <taxon>Telluria group</taxon>
        <taxon>Zemynaea</taxon>
    </lineage>
</organism>
<dbReference type="OrthoDB" id="195620at2"/>
<sequence>MTPTRISLALAGLFSLAAAAPARAGEAVITYVHPETFFDLPFATWERQDMLKNVADHFITEARLLPQGQELKVEVLDFDPAGRLHPSFRGGSEIRVVTGRADWPRMTVRYTLTGNGQVLASGEDQLSNMNYQMRINRYWDSDPLRYEKQMIDDWFKQRFNIASR</sequence>
<evidence type="ECO:0000256" key="1">
    <source>
        <dbReference type="SAM" id="SignalP"/>
    </source>
</evidence>
<dbReference type="EMBL" id="SPVF01000128">
    <property type="protein sequence ID" value="TFW20780.1"/>
    <property type="molecule type" value="Genomic_DNA"/>
</dbReference>
<accession>A0A4Y9SE06</accession>
<keyword evidence="1" id="KW-0732">Signal</keyword>
<evidence type="ECO:0000313" key="2">
    <source>
        <dbReference type="EMBL" id="TFW20780.1"/>
    </source>
</evidence>
<feature type="signal peptide" evidence="1">
    <location>
        <begin position="1"/>
        <end position="24"/>
    </location>
</feature>